<name>X1JPQ4_9ZZZZ</name>
<dbReference type="AlphaFoldDB" id="X1JPQ4"/>
<comment type="caution">
    <text evidence="1">The sequence shown here is derived from an EMBL/GenBank/DDBJ whole genome shotgun (WGS) entry which is preliminary data.</text>
</comment>
<gene>
    <name evidence="1" type="ORF">S03H2_70691</name>
</gene>
<reference evidence="1" key="1">
    <citation type="journal article" date="2014" name="Front. Microbiol.">
        <title>High frequency of phylogenetically diverse reductive dehalogenase-homologous genes in deep subseafloor sedimentary metagenomes.</title>
        <authorList>
            <person name="Kawai M."/>
            <person name="Futagami T."/>
            <person name="Toyoda A."/>
            <person name="Takaki Y."/>
            <person name="Nishi S."/>
            <person name="Hori S."/>
            <person name="Arai W."/>
            <person name="Tsubouchi T."/>
            <person name="Morono Y."/>
            <person name="Uchiyama I."/>
            <person name="Ito T."/>
            <person name="Fujiyama A."/>
            <person name="Inagaki F."/>
            <person name="Takami H."/>
        </authorList>
    </citation>
    <scope>NUCLEOTIDE SEQUENCE</scope>
    <source>
        <strain evidence="1">Expedition CK06-06</strain>
    </source>
</reference>
<feature type="non-terminal residue" evidence="1">
    <location>
        <position position="116"/>
    </location>
</feature>
<dbReference type="EMBL" id="BARU01047058">
    <property type="protein sequence ID" value="GAH96017.1"/>
    <property type="molecule type" value="Genomic_DNA"/>
</dbReference>
<evidence type="ECO:0000313" key="1">
    <source>
        <dbReference type="EMBL" id="GAH96017.1"/>
    </source>
</evidence>
<proteinExistence type="predicted"/>
<protein>
    <submittedName>
        <fullName evidence="1">Uncharacterized protein</fullName>
    </submittedName>
</protein>
<feature type="non-terminal residue" evidence="1">
    <location>
        <position position="1"/>
    </location>
</feature>
<sequence>KRQWNVLEGRKVNGAGEGFFQYTISIPEDVTSNGVKEAFFLVEVSAKEYFVKDQQEYEREQDFMKGSLVAPSANPNSYPMTDEQLYPSKISVSIDGREVYSTTLADDPADHQGVLS</sequence>
<organism evidence="1">
    <name type="scientific">marine sediment metagenome</name>
    <dbReference type="NCBI Taxonomy" id="412755"/>
    <lineage>
        <taxon>unclassified sequences</taxon>
        <taxon>metagenomes</taxon>
        <taxon>ecological metagenomes</taxon>
    </lineage>
</organism>
<accession>X1JPQ4</accession>